<keyword evidence="1" id="KW-0812">Transmembrane</keyword>
<protein>
    <submittedName>
        <fullName evidence="2">Uncharacterized protein</fullName>
    </submittedName>
</protein>
<organism evidence="2 3">
    <name type="scientific">Actinotalea ferrariae CF5-4</name>
    <dbReference type="NCBI Taxonomy" id="948458"/>
    <lineage>
        <taxon>Bacteria</taxon>
        <taxon>Bacillati</taxon>
        <taxon>Actinomycetota</taxon>
        <taxon>Actinomycetes</taxon>
        <taxon>Micrococcales</taxon>
        <taxon>Cellulomonadaceae</taxon>
        <taxon>Actinotalea</taxon>
    </lineage>
</organism>
<name>A0A021VSZ4_9CELL</name>
<keyword evidence="1" id="KW-0472">Membrane</keyword>
<gene>
    <name evidence="2" type="ORF">N866_13830</name>
</gene>
<comment type="caution">
    <text evidence="2">The sequence shown here is derived from an EMBL/GenBank/DDBJ whole genome shotgun (WGS) entry which is preliminary data.</text>
</comment>
<feature type="transmembrane region" description="Helical" evidence="1">
    <location>
        <begin position="6"/>
        <end position="21"/>
    </location>
</feature>
<proteinExistence type="predicted"/>
<accession>A0A021VSZ4</accession>
<evidence type="ECO:0000256" key="1">
    <source>
        <dbReference type="SAM" id="Phobius"/>
    </source>
</evidence>
<keyword evidence="1" id="KW-1133">Transmembrane helix</keyword>
<sequence>MGLVLNIGLAALGFLVLYLVLRRAVRDGMLDAWAERPRQAALQAGVERMRRSDGEPGGSGHD</sequence>
<reference evidence="2 3" key="1">
    <citation type="submission" date="2014-01" db="EMBL/GenBank/DDBJ databases">
        <title>Actinotalea ferrariae CF5-4.</title>
        <authorList>
            <person name="Chen F."/>
            <person name="Li Y."/>
            <person name="Wang G."/>
        </authorList>
    </citation>
    <scope>NUCLEOTIDE SEQUENCE [LARGE SCALE GENOMIC DNA]</scope>
    <source>
        <strain evidence="2 3">CF5-4</strain>
    </source>
</reference>
<keyword evidence="3" id="KW-1185">Reference proteome</keyword>
<evidence type="ECO:0000313" key="2">
    <source>
        <dbReference type="EMBL" id="EYR64248.1"/>
    </source>
</evidence>
<evidence type="ECO:0000313" key="3">
    <source>
        <dbReference type="Proteomes" id="UP000019753"/>
    </source>
</evidence>
<dbReference type="AlphaFoldDB" id="A0A021VSZ4"/>
<dbReference type="Proteomes" id="UP000019753">
    <property type="component" value="Unassembled WGS sequence"/>
</dbReference>
<dbReference type="EMBL" id="AXCW01000040">
    <property type="protein sequence ID" value="EYR64248.1"/>
    <property type="molecule type" value="Genomic_DNA"/>
</dbReference>